<reference evidence="11 12" key="1">
    <citation type="submission" date="2016-04" db="EMBL/GenBank/DDBJ databases">
        <title>The genome of Intoshia linei affirms orthonectids as highly simplified spiralians.</title>
        <authorList>
            <person name="Mikhailov K.V."/>
            <person name="Slusarev G.S."/>
            <person name="Nikitin M.A."/>
            <person name="Logacheva M.D."/>
            <person name="Penin A."/>
            <person name="Aleoshin V."/>
            <person name="Panchin Y.V."/>
        </authorList>
    </citation>
    <scope>NUCLEOTIDE SEQUENCE [LARGE SCALE GENOMIC DNA]</scope>
    <source>
        <strain evidence="11">Intl2013</strain>
        <tissue evidence="11">Whole animal</tissue>
    </source>
</reference>
<comment type="subcellular location">
    <subcellularLocation>
        <location evidence="1">Nucleus</location>
    </subcellularLocation>
</comment>
<dbReference type="SUPFAM" id="SSF46934">
    <property type="entry name" value="UBA-like"/>
    <property type="match status" value="1"/>
</dbReference>
<dbReference type="InterPro" id="IPR001611">
    <property type="entry name" value="Leu-rich_rpt"/>
</dbReference>
<accession>A0A177B8F0</accession>
<dbReference type="PROSITE" id="PS50177">
    <property type="entry name" value="NTF2_DOMAIN"/>
    <property type="match status" value="1"/>
</dbReference>
<feature type="region of interest" description="Disordered" evidence="8">
    <location>
        <begin position="508"/>
        <end position="536"/>
    </location>
</feature>
<evidence type="ECO:0000313" key="11">
    <source>
        <dbReference type="EMBL" id="OAF70430.1"/>
    </source>
</evidence>
<evidence type="ECO:0000256" key="6">
    <source>
        <dbReference type="ARBA" id="ARBA00022816"/>
    </source>
</evidence>
<sequence length="655" mass="76082">MNLKMNNRYRSKYRSTNNYNSEPTRNNRLNYNPTRAPRFKQYSSKKGRRFDANNIEPDCWTVKITNGKFINKDVLMNLLNLILEVESFDHFGYHLETSNVIFYVKEYFLSVKLRSISKANCIFNNQPFLVYVYASNCKLSKCITSVEHQLIFRQVLYGRYSKEKNMVNLGSISSDPQLREHNISIFLNTASHLWFIFSLIFECYPTLENLDISGNGIESLFHFNNIIEFIPCLKALNLSNNQIAHLKEFKHLRNLKHLEEVLAENNPTTQYSNWKNKLAELFPFLKFAKPVGLHFDFSEEASQNTCLPPIQGFFTPTDSALNLIQPFLENYINLFDSEDRAKLINYYFDNPMFSISAATNTSKYIKEIIGRSNQNLYKSEYNAKAVISCKISLIAYFKDSFCKTTHYIKSLNVDIFHQSETFIGIVLNGIFRRTDMDVLVSFSRVFNLINEGNGFLIGNEMLTISDPTDIQFKEWMTEYSQDFEFVNKAREHVRNQKVEVARSKFSHNRIGNKPQRNQKKQNFHNKFSSLNTEDKQHRNARYNMSTKLSSEPIISPFGNAKSLDDLSSNPTKFDIFESSNDKANTEMFNVGVDKKPNCATLDRASLVTRLIQTSNLKPYYAEKCLSDNKWNYEMAVSKFVVLKGTGKLPQHIFQS</sequence>
<dbReference type="EMBL" id="LWCA01000149">
    <property type="protein sequence ID" value="OAF70430.1"/>
    <property type="molecule type" value="Genomic_DNA"/>
</dbReference>
<dbReference type="InterPro" id="IPR032710">
    <property type="entry name" value="NTF2-like_dom_sf"/>
</dbReference>
<dbReference type="PANTHER" id="PTHR10662:SF22">
    <property type="entry name" value="NUCLEAR RNA EXPORT FACTOR 1"/>
    <property type="match status" value="1"/>
</dbReference>
<dbReference type="InterPro" id="IPR005637">
    <property type="entry name" value="TAP_C_dom"/>
</dbReference>
<dbReference type="SUPFAM" id="SSF52058">
    <property type="entry name" value="L domain-like"/>
    <property type="match status" value="1"/>
</dbReference>
<feature type="domain" description="NTF2" evidence="9">
    <location>
        <begin position="323"/>
        <end position="464"/>
    </location>
</feature>
<evidence type="ECO:0000259" key="10">
    <source>
        <dbReference type="PROSITE" id="PS51281"/>
    </source>
</evidence>
<dbReference type="Pfam" id="PF24048">
    <property type="entry name" value="LRR_NXF1-5"/>
    <property type="match status" value="1"/>
</dbReference>
<feature type="domain" description="TAP-C" evidence="10">
    <location>
        <begin position="601"/>
        <end position="655"/>
    </location>
</feature>
<comment type="similarity">
    <text evidence="2">Belongs to the NXF family.</text>
</comment>
<comment type="caution">
    <text evidence="11">The sequence shown here is derived from an EMBL/GenBank/DDBJ whole genome shotgun (WGS) entry which is preliminary data.</text>
</comment>
<dbReference type="InterPro" id="IPR018222">
    <property type="entry name" value="Nuclear_transport_factor_2_euk"/>
</dbReference>
<dbReference type="GO" id="GO:0003723">
    <property type="term" value="F:RNA binding"/>
    <property type="evidence" value="ECO:0007669"/>
    <property type="project" value="TreeGrafter"/>
</dbReference>
<dbReference type="PANTHER" id="PTHR10662">
    <property type="entry name" value="NUCLEAR RNA EXPORT FACTOR"/>
    <property type="match status" value="1"/>
</dbReference>
<evidence type="ECO:0000256" key="7">
    <source>
        <dbReference type="ARBA" id="ARBA00023242"/>
    </source>
</evidence>
<dbReference type="OrthoDB" id="25872at2759"/>
<dbReference type="InterPro" id="IPR030217">
    <property type="entry name" value="NXF_fam"/>
</dbReference>
<evidence type="ECO:0000256" key="3">
    <source>
        <dbReference type="ARBA" id="ARBA00022448"/>
    </source>
</evidence>
<gene>
    <name evidence="11" type="ORF">A3Q56_01841</name>
</gene>
<keyword evidence="12" id="KW-1185">Reference proteome</keyword>
<dbReference type="Pfam" id="PF03943">
    <property type="entry name" value="TAP_C"/>
    <property type="match status" value="1"/>
</dbReference>
<dbReference type="SMART" id="SM00804">
    <property type="entry name" value="TAP_C"/>
    <property type="match status" value="1"/>
</dbReference>
<dbReference type="InterPro" id="IPR012677">
    <property type="entry name" value="Nucleotide-bd_a/b_plait_sf"/>
</dbReference>
<proteinExistence type="inferred from homology"/>
<feature type="region of interest" description="Disordered" evidence="8">
    <location>
        <begin position="1"/>
        <end position="35"/>
    </location>
</feature>
<dbReference type="Gene3D" id="3.10.450.50">
    <property type="match status" value="1"/>
</dbReference>
<evidence type="ECO:0000256" key="8">
    <source>
        <dbReference type="SAM" id="MobiDB-lite"/>
    </source>
</evidence>
<dbReference type="SUPFAM" id="SSF54427">
    <property type="entry name" value="NTF2-like"/>
    <property type="match status" value="1"/>
</dbReference>
<keyword evidence="5" id="KW-0677">Repeat</keyword>
<evidence type="ECO:0000256" key="1">
    <source>
        <dbReference type="ARBA" id="ARBA00004123"/>
    </source>
</evidence>
<dbReference type="InterPro" id="IPR032675">
    <property type="entry name" value="LRR_dom_sf"/>
</dbReference>
<dbReference type="Proteomes" id="UP000078046">
    <property type="component" value="Unassembled WGS sequence"/>
</dbReference>
<evidence type="ECO:0000256" key="5">
    <source>
        <dbReference type="ARBA" id="ARBA00022737"/>
    </source>
</evidence>
<organism evidence="11 12">
    <name type="scientific">Intoshia linei</name>
    <dbReference type="NCBI Taxonomy" id="1819745"/>
    <lineage>
        <taxon>Eukaryota</taxon>
        <taxon>Metazoa</taxon>
        <taxon>Spiralia</taxon>
        <taxon>Lophotrochozoa</taxon>
        <taxon>Mesozoa</taxon>
        <taxon>Orthonectida</taxon>
        <taxon>Rhopaluridae</taxon>
        <taxon>Intoshia</taxon>
    </lineage>
</organism>
<evidence type="ECO:0000313" key="12">
    <source>
        <dbReference type="Proteomes" id="UP000078046"/>
    </source>
</evidence>
<dbReference type="InterPro" id="IPR002075">
    <property type="entry name" value="NTF2_dom"/>
</dbReference>
<protein>
    <submittedName>
        <fullName evidence="11">Nuclear RNA export factor 1</fullName>
    </submittedName>
</protein>
<keyword evidence="6" id="KW-0509">mRNA transport</keyword>
<dbReference type="Pfam" id="PF22602">
    <property type="entry name" value="NXF_NTF2"/>
    <property type="match status" value="1"/>
</dbReference>
<dbReference type="GO" id="GO:0005634">
    <property type="term" value="C:nucleus"/>
    <property type="evidence" value="ECO:0007669"/>
    <property type="project" value="UniProtKB-SubCell"/>
</dbReference>
<dbReference type="InterPro" id="IPR009060">
    <property type="entry name" value="UBA-like_sf"/>
</dbReference>
<dbReference type="AlphaFoldDB" id="A0A177B8F0"/>
<keyword evidence="3" id="KW-0813">Transport</keyword>
<dbReference type="PROSITE" id="PS51450">
    <property type="entry name" value="LRR"/>
    <property type="match status" value="1"/>
</dbReference>
<evidence type="ECO:0000259" key="9">
    <source>
        <dbReference type="PROSITE" id="PS50177"/>
    </source>
</evidence>
<dbReference type="GO" id="GO:0016973">
    <property type="term" value="P:poly(A)+ mRNA export from nucleus"/>
    <property type="evidence" value="ECO:0007669"/>
    <property type="project" value="TreeGrafter"/>
</dbReference>
<dbReference type="CDD" id="cd14342">
    <property type="entry name" value="UBA_TAP-C"/>
    <property type="match status" value="1"/>
</dbReference>
<evidence type="ECO:0000256" key="4">
    <source>
        <dbReference type="ARBA" id="ARBA00022614"/>
    </source>
</evidence>
<evidence type="ECO:0000256" key="2">
    <source>
        <dbReference type="ARBA" id="ARBA00009285"/>
    </source>
</evidence>
<dbReference type="PROSITE" id="PS51281">
    <property type="entry name" value="TAP_C"/>
    <property type="match status" value="1"/>
</dbReference>
<keyword evidence="7" id="KW-0539">Nucleus</keyword>
<dbReference type="Gene3D" id="1.10.8.10">
    <property type="entry name" value="DNA helicase RuvA subunit, C-terminal domain"/>
    <property type="match status" value="1"/>
</dbReference>
<dbReference type="Gene3D" id="3.80.10.10">
    <property type="entry name" value="Ribonuclease Inhibitor"/>
    <property type="match status" value="1"/>
</dbReference>
<keyword evidence="4" id="KW-0433">Leucine-rich repeat</keyword>
<dbReference type="Gene3D" id="3.30.70.330">
    <property type="match status" value="1"/>
</dbReference>
<dbReference type="InterPro" id="IPR057125">
    <property type="entry name" value="NXF1/2/3/5-like_LRR"/>
</dbReference>
<name>A0A177B8F0_9BILA</name>
<feature type="compositionally biased region" description="Polar residues" evidence="8">
    <location>
        <begin position="14"/>
        <end position="33"/>
    </location>
</feature>